<comment type="subcellular location">
    <subcellularLocation>
        <location evidence="1">Nucleus</location>
    </subcellularLocation>
</comment>
<dbReference type="InterPro" id="IPR047854">
    <property type="entry name" value="RFC_lid"/>
</dbReference>
<dbReference type="InterPro" id="IPR003593">
    <property type="entry name" value="AAA+_ATPase"/>
</dbReference>
<dbReference type="GO" id="GO:0005524">
    <property type="term" value="F:ATP binding"/>
    <property type="evidence" value="ECO:0007669"/>
    <property type="project" value="UniProtKB-KW"/>
</dbReference>
<dbReference type="InterPro" id="IPR008921">
    <property type="entry name" value="DNA_pol3_clamp-load_cplx_C"/>
</dbReference>
<evidence type="ECO:0000259" key="8">
    <source>
        <dbReference type="SMART" id="SM00382"/>
    </source>
</evidence>
<keyword evidence="6" id="KW-0067">ATP-binding</keyword>
<comment type="subunit">
    <text evidence="3">Heterotetramer of subunits RFC2, RFC3, RFC4 and RFC5 that can form a complex with RFC1.</text>
</comment>
<keyword evidence="7" id="KW-0539">Nucleus</keyword>
<dbReference type="Pfam" id="PF21960">
    <property type="entry name" value="RCF1-5-like_lid"/>
    <property type="match status" value="1"/>
</dbReference>
<dbReference type="PANTHER" id="PTHR11669">
    <property type="entry name" value="REPLICATION FACTOR C / DNA POLYMERASE III GAMMA-TAU SUBUNIT"/>
    <property type="match status" value="1"/>
</dbReference>
<dbReference type="GO" id="GO:0005663">
    <property type="term" value="C:DNA replication factor C complex"/>
    <property type="evidence" value="ECO:0007669"/>
    <property type="project" value="TreeGrafter"/>
</dbReference>
<reference evidence="9" key="1">
    <citation type="submission" date="2021-01" db="EMBL/GenBank/DDBJ databases">
        <authorList>
            <person name="Eckstrom K.M.E."/>
        </authorList>
    </citation>
    <scope>NUCLEOTIDE SEQUENCE</scope>
    <source>
        <strain evidence="9">UVCC 0001</strain>
    </source>
</reference>
<evidence type="ECO:0000256" key="2">
    <source>
        <dbReference type="ARBA" id="ARBA00005378"/>
    </source>
</evidence>
<dbReference type="AlphaFoldDB" id="A0AAD9MGA7"/>
<dbReference type="InterPro" id="IPR013748">
    <property type="entry name" value="Rep_factorC_C"/>
</dbReference>
<name>A0AAD9MGA7_PROWI</name>
<keyword evidence="4" id="KW-0235">DNA replication</keyword>
<accession>A0AAD9MGA7</accession>
<evidence type="ECO:0000256" key="6">
    <source>
        <dbReference type="ARBA" id="ARBA00022840"/>
    </source>
</evidence>
<dbReference type="SUPFAM" id="SSF48019">
    <property type="entry name" value="post-AAA+ oligomerization domain-like"/>
    <property type="match status" value="1"/>
</dbReference>
<evidence type="ECO:0000256" key="1">
    <source>
        <dbReference type="ARBA" id="ARBA00004123"/>
    </source>
</evidence>
<comment type="similarity">
    <text evidence="2">Belongs to the activator 1 small subunits family.</text>
</comment>
<organism evidence="9 10">
    <name type="scientific">Prototheca wickerhamii</name>
    <dbReference type="NCBI Taxonomy" id="3111"/>
    <lineage>
        <taxon>Eukaryota</taxon>
        <taxon>Viridiplantae</taxon>
        <taxon>Chlorophyta</taxon>
        <taxon>core chlorophytes</taxon>
        <taxon>Trebouxiophyceae</taxon>
        <taxon>Chlorellales</taxon>
        <taxon>Chlorellaceae</taxon>
        <taxon>Prototheca</taxon>
    </lineage>
</organism>
<dbReference type="CDD" id="cd18140">
    <property type="entry name" value="HLD_clamp_RFC"/>
    <property type="match status" value="1"/>
</dbReference>
<dbReference type="InterPro" id="IPR003959">
    <property type="entry name" value="ATPase_AAA_core"/>
</dbReference>
<gene>
    <name evidence="9" type="ORF">QBZ16_000949</name>
</gene>
<dbReference type="Gene3D" id="1.20.272.10">
    <property type="match status" value="1"/>
</dbReference>
<sequence length="305" mass="32328">MAAVEQPWLPHLLFYGPPGTGKTTCALAVVRQLFGAEQLKNRVLELNASDERGIAVVRSKIKTFAAIAVGQQTTLDGARLPPYKVIILDEADAMTNDAQSALRRTMEVYSKVTRFIIICNYVSRIIEPLASRCAKFRFKPMHGDVIHSRIEHICTAEGVELSPGTLQALSKVAGGDMRRAITTLQSAARLGGKGGVVDAATVHDVAGVVPEAACAAIAEACKSGSFAAMQASIEHTVLEGYPAQEILLGLQAVVLQDQALDNAQKAIVLEALAVADKALVDGADELLQLLSVGSQLQTCLSAMQA</sequence>
<dbReference type="GO" id="GO:0016887">
    <property type="term" value="F:ATP hydrolysis activity"/>
    <property type="evidence" value="ECO:0007669"/>
    <property type="project" value="InterPro"/>
</dbReference>
<dbReference type="GO" id="GO:0006261">
    <property type="term" value="P:DNA-templated DNA replication"/>
    <property type="evidence" value="ECO:0007669"/>
    <property type="project" value="TreeGrafter"/>
</dbReference>
<protein>
    <recommendedName>
        <fullName evidence="8">AAA+ ATPase domain-containing protein</fullName>
    </recommendedName>
</protein>
<dbReference type="CDD" id="cd00009">
    <property type="entry name" value="AAA"/>
    <property type="match status" value="1"/>
</dbReference>
<evidence type="ECO:0000313" key="10">
    <source>
        <dbReference type="Proteomes" id="UP001255856"/>
    </source>
</evidence>
<keyword evidence="5" id="KW-0547">Nucleotide-binding</keyword>
<dbReference type="FunFam" id="3.40.50.300:FF:000952">
    <property type="entry name" value="Replication factor C subunit 2"/>
    <property type="match status" value="1"/>
</dbReference>
<dbReference type="Pfam" id="PF00004">
    <property type="entry name" value="AAA"/>
    <property type="match status" value="1"/>
</dbReference>
<dbReference type="EMBL" id="JASFZW010000010">
    <property type="protein sequence ID" value="KAK2076424.1"/>
    <property type="molecule type" value="Genomic_DNA"/>
</dbReference>
<dbReference type="GO" id="GO:0003689">
    <property type="term" value="F:DNA clamp loader activity"/>
    <property type="evidence" value="ECO:0007669"/>
    <property type="project" value="TreeGrafter"/>
</dbReference>
<dbReference type="FunFam" id="1.10.8.60:FF:000032">
    <property type="entry name" value="Replication factor C subunit 4"/>
    <property type="match status" value="1"/>
</dbReference>
<keyword evidence="10" id="KW-1185">Reference proteome</keyword>
<dbReference type="Gene3D" id="3.40.50.300">
    <property type="entry name" value="P-loop containing nucleotide triphosphate hydrolases"/>
    <property type="match status" value="1"/>
</dbReference>
<dbReference type="GO" id="GO:0003677">
    <property type="term" value="F:DNA binding"/>
    <property type="evidence" value="ECO:0007669"/>
    <property type="project" value="InterPro"/>
</dbReference>
<dbReference type="Pfam" id="PF08542">
    <property type="entry name" value="Rep_fac_C"/>
    <property type="match status" value="1"/>
</dbReference>
<dbReference type="SUPFAM" id="SSF52540">
    <property type="entry name" value="P-loop containing nucleoside triphosphate hydrolases"/>
    <property type="match status" value="1"/>
</dbReference>
<evidence type="ECO:0000313" key="9">
    <source>
        <dbReference type="EMBL" id="KAK2076424.1"/>
    </source>
</evidence>
<evidence type="ECO:0000256" key="5">
    <source>
        <dbReference type="ARBA" id="ARBA00022741"/>
    </source>
</evidence>
<comment type="caution">
    <text evidence="9">The sequence shown here is derived from an EMBL/GenBank/DDBJ whole genome shotgun (WGS) entry which is preliminary data.</text>
</comment>
<dbReference type="GO" id="GO:0005634">
    <property type="term" value="C:nucleus"/>
    <property type="evidence" value="ECO:0007669"/>
    <property type="project" value="UniProtKB-SubCell"/>
</dbReference>
<evidence type="ECO:0000256" key="3">
    <source>
        <dbReference type="ARBA" id="ARBA00011480"/>
    </source>
</evidence>
<dbReference type="SMART" id="SM00382">
    <property type="entry name" value="AAA"/>
    <property type="match status" value="1"/>
</dbReference>
<dbReference type="InterPro" id="IPR050238">
    <property type="entry name" value="DNA_Rep/Repair_Clamp_Loader"/>
</dbReference>
<dbReference type="InterPro" id="IPR027417">
    <property type="entry name" value="P-loop_NTPase"/>
</dbReference>
<proteinExistence type="inferred from homology"/>
<dbReference type="PANTHER" id="PTHR11669:SF20">
    <property type="entry name" value="REPLICATION FACTOR C SUBUNIT 4"/>
    <property type="match status" value="1"/>
</dbReference>
<dbReference type="Proteomes" id="UP001255856">
    <property type="component" value="Unassembled WGS sequence"/>
</dbReference>
<feature type="domain" description="AAA+ ATPase" evidence="8">
    <location>
        <begin position="8"/>
        <end position="142"/>
    </location>
</feature>
<dbReference type="Gene3D" id="1.10.8.60">
    <property type="match status" value="1"/>
</dbReference>
<dbReference type="GO" id="GO:0006281">
    <property type="term" value="P:DNA repair"/>
    <property type="evidence" value="ECO:0007669"/>
    <property type="project" value="TreeGrafter"/>
</dbReference>
<evidence type="ECO:0000256" key="7">
    <source>
        <dbReference type="ARBA" id="ARBA00023242"/>
    </source>
</evidence>
<evidence type="ECO:0000256" key="4">
    <source>
        <dbReference type="ARBA" id="ARBA00022705"/>
    </source>
</evidence>